<organism evidence="1 2">
    <name type="scientific">Microbotryum silenes-dioicae</name>
    <dbReference type="NCBI Taxonomy" id="796604"/>
    <lineage>
        <taxon>Eukaryota</taxon>
        <taxon>Fungi</taxon>
        <taxon>Dikarya</taxon>
        <taxon>Basidiomycota</taxon>
        <taxon>Pucciniomycotina</taxon>
        <taxon>Microbotryomycetes</taxon>
        <taxon>Microbotryales</taxon>
        <taxon>Microbotryaceae</taxon>
        <taxon>Microbotryum</taxon>
    </lineage>
</organism>
<evidence type="ECO:0000313" key="1">
    <source>
        <dbReference type="EMBL" id="SGY54334.1"/>
    </source>
</evidence>
<keyword evidence="2" id="KW-1185">Reference proteome</keyword>
<reference evidence="1 2" key="1">
    <citation type="submission" date="2016-11" db="EMBL/GenBank/DDBJ databases">
        <authorList>
            <person name="Jaros S."/>
            <person name="Januszkiewicz K."/>
            <person name="Wedrychowicz H."/>
        </authorList>
    </citation>
    <scope>NUCLEOTIDE SEQUENCE [LARGE SCALE GENOMIC DNA]</scope>
</reference>
<protein>
    <submittedName>
        <fullName evidence="1">BQ5605_C006g03866 protein</fullName>
    </submittedName>
</protein>
<sequence length="61" mass="6341">MPPIAEFPGESQSPGVATYTSCFWVGGAVMLPFSGGEAVAKDSLEAGLALRDRAQLVPNDM</sequence>
<evidence type="ECO:0000313" key="2">
    <source>
        <dbReference type="Proteomes" id="UP000249464"/>
    </source>
</evidence>
<dbReference type="EMBL" id="FQNC01000044">
    <property type="protein sequence ID" value="SGY54334.1"/>
    <property type="molecule type" value="Genomic_DNA"/>
</dbReference>
<dbReference type="Proteomes" id="UP000249464">
    <property type="component" value="Unassembled WGS sequence"/>
</dbReference>
<name>A0A2X0M594_9BASI</name>
<accession>A0A2X0M594</accession>
<proteinExistence type="predicted"/>
<gene>
    <name evidence="1" type="primary">BQ5605_C006g03866</name>
    <name evidence="1" type="ORF">BQ5605_C006G03866</name>
</gene>
<dbReference type="AlphaFoldDB" id="A0A2X0M594"/>